<dbReference type="PROSITE" id="PS50902">
    <property type="entry name" value="FLAVODOXIN_LIKE"/>
    <property type="match status" value="1"/>
</dbReference>
<gene>
    <name evidence="2" type="primary">wrbA</name>
    <name evidence="2" type="ORF">GCM10023329_17590</name>
</gene>
<dbReference type="InterPro" id="IPR008254">
    <property type="entry name" value="Flavodoxin/NO_synth"/>
</dbReference>
<accession>A0ABP8ZZQ9</accession>
<protein>
    <submittedName>
        <fullName evidence="2">NAD(P)H:quinone oxidoreductase type IV</fullName>
    </submittedName>
</protein>
<evidence type="ECO:0000313" key="2">
    <source>
        <dbReference type="EMBL" id="GAA4770922.1"/>
    </source>
</evidence>
<sequence length="212" mass="21906">MLNIAVVYYSSTGNVHTLAEAAAEAAVKAGADVRLLRIPPLPSETVVPGTEDAVAAHGEAVRDVPEATPEDLVWADGILIGSPVRFGLPAAPVSVFLDSTAPVSIPGLLADKVVSAFTSGSAPHGGHETTLMALYNAVCHWGSLIVANGSTDEVLFRPENGNPYGTSSVTRNRPGNVHEDNLAAIGFQARRVVEVARLVAAGKAAVEKNPAE</sequence>
<organism evidence="2 3">
    <name type="scientific">Streptomyces sanyensis</name>
    <dbReference type="NCBI Taxonomy" id="568869"/>
    <lineage>
        <taxon>Bacteria</taxon>
        <taxon>Bacillati</taxon>
        <taxon>Actinomycetota</taxon>
        <taxon>Actinomycetes</taxon>
        <taxon>Kitasatosporales</taxon>
        <taxon>Streptomycetaceae</taxon>
        <taxon>Streptomyces</taxon>
    </lineage>
</organism>
<dbReference type="Gene3D" id="3.40.50.360">
    <property type="match status" value="1"/>
</dbReference>
<dbReference type="PANTHER" id="PTHR30546:SF23">
    <property type="entry name" value="FLAVOPROTEIN-LIKE PROTEIN YCP4-RELATED"/>
    <property type="match status" value="1"/>
</dbReference>
<comment type="caution">
    <text evidence="2">The sequence shown here is derived from an EMBL/GenBank/DDBJ whole genome shotgun (WGS) entry which is preliminary data.</text>
</comment>
<keyword evidence="3" id="KW-1185">Reference proteome</keyword>
<dbReference type="Pfam" id="PF03358">
    <property type="entry name" value="FMN_red"/>
    <property type="match status" value="1"/>
</dbReference>
<dbReference type="PANTHER" id="PTHR30546">
    <property type="entry name" value="FLAVODOXIN-RELATED PROTEIN WRBA-RELATED"/>
    <property type="match status" value="1"/>
</dbReference>
<evidence type="ECO:0000313" key="3">
    <source>
        <dbReference type="Proteomes" id="UP001501147"/>
    </source>
</evidence>
<dbReference type="RefSeq" id="WP_345611714.1">
    <property type="nucleotide sequence ID" value="NZ_BAABJV010000003.1"/>
</dbReference>
<dbReference type="EMBL" id="BAABJV010000003">
    <property type="protein sequence ID" value="GAA4770922.1"/>
    <property type="molecule type" value="Genomic_DNA"/>
</dbReference>
<proteinExistence type="predicted"/>
<dbReference type="Proteomes" id="UP001501147">
    <property type="component" value="Unassembled WGS sequence"/>
</dbReference>
<name>A0ABP8ZZQ9_9ACTN</name>
<feature type="domain" description="Flavodoxin-like" evidence="1">
    <location>
        <begin position="4"/>
        <end position="193"/>
    </location>
</feature>
<reference evidence="3" key="1">
    <citation type="journal article" date="2019" name="Int. J. Syst. Evol. Microbiol.">
        <title>The Global Catalogue of Microorganisms (GCM) 10K type strain sequencing project: providing services to taxonomists for standard genome sequencing and annotation.</title>
        <authorList>
            <consortium name="The Broad Institute Genomics Platform"/>
            <consortium name="The Broad Institute Genome Sequencing Center for Infectious Disease"/>
            <person name="Wu L."/>
            <person name="Ma J."/>
        </authorList>
    </citation>
    <scope>NUCLEOTIDE SEQUENCE [LARGE SCALE GENOMIC DNA]</scope>
    <source>
        <strain evidence="3">JCM 18324</strain>
    </source>
</reference>
<dbReference type="InterPro" id="IPR029039">
    <property type="entry name" value="Flavoprotein-like_sf"/>
</dbReference>
<dbReference type="SUPFAM" id="SSF52218">
    <property type="entry name" value="Flavoproteins"/>
    <property type="match status" value="1"/>
</dbReference>
<dbReference type="InterPro" id="IPR005025">
    <property type="entry name" value="FMN_Rdtase-like_dom"/>
</dbReference>
<evidence type="ECO:0000259" key="1">
    <source>
        <dbReference type="PROSITE" id="PS50902"/>
    </source>
</evidence>